<gene>
    <name evidence="2" type="ORF">ACAOBT_LOCUS11405</name>
</gene>
<evidence type="ECO:0000313" key="2">
    <source>
        <dbReference type="EMBL" id="CAH1975012.1"/>
    </source>
</evidence>
<keyword evidence="3" id="KW-1185">Reference proteome</keyword>
<dbReference type="Proteomes" id="UP001152888">
    <property type="component" value="Unassembled WGS sequence"/>
</dbReference>
<dbReference type="AlphaFoldDB" id="A0A9P0KHS6"/>
<evidence type="ECO:0000259" key="1">
    <source>
        <dbReference type="SMART" id="SM00587"/>
    </source>
</evidence>
<organism evidence="2 3">
    <name type="scientific">Acanthoscelides obtectus</name>
    <name type="common">Bean weevil</name>
    <name type="synonym">Bruchus obtectus</name>
    <dbReference type="NCBI Taxonomy" id="200917"/>
    <lineage>
        <taxon>Eukaryota</taxon>
        <taxon>Metazoa</taxon>
        <taxon>Ecdysozoa</taxon>
        <taxon>Arthropoda</taxon>
        <taxon>Hexapoda</taxon>
        <taxon>Insecta</taxon>
        <taxon>Pterygota</taxon>
        <taxon>Neoptera</taxon>
        <taxon>Endopterygota</taxon>
        <taxon>Coleoptera</taxon>
        <taxon>Polyphaga</taxon>
        <taxon>Cucujiformia</taxon>
        <taxon>Chrysomeloidea</taxon>
        <taxon>Chrysomelidae</taxon>
        <taxon>Bruchinae</taxon>
        <taxon>Bruchini</taxon>
        <taxon>Acanthoscelides</taxon>
    </lineage>
</organism>
<protein>
    <recommendedName>
        <fullName evidence="1">CHK kinase-like domain-containing protein</fullName>
    </recommendedName>
</protein>
<accession>A0A9P0KHS6</accession>
<evidence type="ECO:0000313" key="3">
    <source>
        <dbReference type="Proteomes" id="UP001152888"/>
    </source>
</evidence>
<name>A0A9P0KHS6_ACAOB</name>
<dbReference type="PANTHER" id="PTHR11012:SF30">
    <property type="entry name" value="PROTEIN KINASE-LIKE DOMAIN-CONTAINING"/>
    <property type="match status" value="1"/>
</dbReference>
<dbReference type="InterPro" id="IPR011009">
    <property type="entry name" value="Kinase-like_dom_sf"/>
</dbReference>
<dbReference type="InterPro" id="IPR004119">
    <property type="entry name" value="EcKL"/>
</dbReference>
<dbReference type="Pfam" id="PF02958">
    <property type="entry name" value="EcKL"/>
    <property type="match status" value="1"/>
</dbReference>
<dbReference type="EMBL" id="CAKOFQ010006831">
    <property type="protein sequence ID" value="CAH1975012.1"/>
    <property type="molecule type" value="Genomic_DNA"/>
</dbReference>
<dbReference type="SUPFAM" id="SSF56112">
    <property type="entry name" value="Protein kinase-like (PK-like)"/>
    <property type="match status" value="1"/>
</dbReference>
<dbReference type="OrthoDB" id="190089at2759"/>
<dbReference type="SMART" id="SM00587">
    <property type="entry name" value="CHK"/>
    <property type="match status" value="1"/>
</dbReference>
<dbReference type="InterPro" id="IPR015897">
    <property type="entry name" value="CHK_kinase-like"/>
</dbReference>
<dbReference type="Gene3D" id="3.90.1200.10">
    <property type="match status" value="1"/>
</dbReference>
<sequence length="387" mass="45084">MEQLPEDVKELLESIFKKSLSELKVSLHDPNRKGAGHLGEFFFVSLSDTCNNLRHEIAVKRSLTCQSDLFQKFLDSAFSNEIYFYKTLLPNYKRLEERFSTERFDKTPHFYGANEKCTILVLNNLKLCGYGTHDKQKPLEKQHYDLIFETYGKLHALSFALRELDSDGFLEAKEFLKVPFVEDFKTKSSAELQEDLTKWMGNSEKLKKVVGNITENLREAYVYAGENEVLLHGDCWSNNIMFKYNESNKVEDIKLVDFQLCRVGTPVFDLSYCFYSGASEELLAQLDYFLDIYHGSLSQSLRQFDLDPAIVYPMSTLRTEWKKYCRYGFCSAMTIWKVKLASEEDALDMTKSEEEIRENFGGDKRITEEYLCKIQELVHHMRENGFA</sequence>
<comment type="caution">
    <text evidence="2">The sequence shown here is derived from an EMBL/GenBank/DDBJ whole genome shotgun (WGS) entry which is preliminary data.</text>
</comment>
<proteinExistence type="predicted"/>
<feature type="domain" description="CHK kinase-like" evidence="1">
    <location>
        <begin position="120"/>
        <end position="303"/>
    </location>
</feature>
<dbReference type="PANTHER" id="PTHR11012">
    <property type="entry name" value="PROTEIN KINASE-LIKE DOMAIN-CONTAINING"/>
    <property type="match status" value="1"/>
</dbReference>
<reference evidence="2" key="1">
    <citation type="submission" date="2022-03" db="EMBL/GenBank/DDBJ databases">
        <authorList>
            <person name="Sayadi A."/>
        </authorList>
    </citation>
    <scope>NUCLEOTIDE SEQUENCE</scope>
</reference>